<name>A0A2D4PY01_MICSU</name>
<keyword evidence="1" id="KW-0472">Membrane</keyword>
<reference evidence="2" key="2">
    <citation type="submission" date="2017-11" db="EMBL/GenBank/DDBJ databases">
        <title>Coralsnake Venomics: Analyses of Venom Gland Transcriptomes and Proteomes of Six Brazilian Taxa.</title>
        <authorList>
            <person name="Aird S.D."/>
            <person name="Jorge da Silva N."/>
            <person name="Qiu L."/>
            <person name="Villar-Briones A."/>
            <person name="Aparecida-Saddi V."/>
            <person name="Campos-Telles M.P."/>
            <person name="Grau M."/>
            <person name="Mikheyev A.S."/>
        </authorList>
    </citation>
    <scope>NUCLEOTIDE SEQUENCE</scope>
    <source>
        <tissue evidence="2">Venom_gland</tissue>
    </source>
</reference>
<keyword evidence="1" id="KW-1133">Transmembrane helix</keyword>
<proteinExistence type="predicted"/>
<dbReference type="EMBL" id="IACN01105024">
    <property type="protein sequence ID" value="LAB62173.1"/>
    <property type="molecule type" value="Transcribed_RNA"/>
</dbReference>
<dbReference type="AlphaFoldDB" id="A0A2D4PY01"/>
<reference evidence="2" key="1">
    <citation type="submission" date="2017-07" db="EMBL/GenBank/DDBJ databases">
        <authorList>
            <person name="Mikheyev A."/>
            <person name="Grau M."/>
        </authorList>
    </citation>
    <scope>NUCLEOTIDE SEQUENCE</scope>
    <source>
        <tissue evidence="2">Venom_gland</tissue>
    </source>
</reference>
<protein>
    <submittedName>
        <fullName evidence="2">Uncharacterized protein</fullName>
    </submittedName>
</protein>
<organism evidence="2">
    <name type="scientific">Micrurus surinamensis</name>
    <name type="common">Surinam coral snake</name>
    <dbReference type="NCBI Taxonomy" id="129470"/>
    <lineage>
        <taxon>Eukaryota</taxon>
        <taxon>Metazoa</taxon>
        <taxon>Chordata</taxon>
        <taxon>Craniata</taxon>
        <taxon>Vertebrata</taxon>
        <taxon>Euteleostomi</taxon>
        <taxon>Lepidosauria</taxon>
        <taxon>Squamata</taxon>
        <taxon>Bifurcata</taxon>
        <taxon>Unidentata</taxon>
        <taxon>Episquamata</taxon>
        <taxon>Toxicofera</taxon>
        <taxon>Serpentes</taxon>
        <taxon>Colubroidea</taxon>
        <taxon>Elapidae</taxon>
        <taxon>Elapinae</taxon>
        <taxon>Micrurus</taxon>
    </lineage>
</organism>
<evidence type="ECO:0000256" key="1">
    <source>
        <dbReference type="SAM" id="Phobius"/>
    </source>
</evidence>
<sequence length="100" mass="11749">MSIYLVSVSTNRVSKRLSLNPSNLIWKTVEAQQIHGSLARHTLNSVFRIVWTVLFFLLLTATKKFTVFCTLVQEFVSWMRWKEVEILMEDYTSQEKFSLS</sequence>
<keyword evidence="1" id="KW-0812">Transmembrane</keyword>
<accession>A0A2D4PY01</accession>
<evidence type="ECO:0000313" key="2">
    <source>
        <dbReference type="EMBL" id="LAB62173.1"/>
    </source>
</evidence>
<feature type="transmembrane region" description="Helical" evidence="1">
    <location>
        <begin position="49"/>
        <end position="72"/>
    </location>
</feature>